<keyword evidence="4" id="KW-1015">Disulfide bond</keyword>
<dbReference type="EMBL" id="JBHRWW010000004">
    <property type="protein sequence ID" value="MFC3688215.1"/>
    <property type="molecule type" value="Genomic_DNA"/>
</dbReference>
<comment type="similarity">
    <text evidence="1">Belongs to the thioredoxin family.</text>
</comment>
<name>A0ABV7WER6_9MICO</name>
<proteinExistence type="inferred from homology"/>
<dbReference type="PROSITE" id="PS51352">
    <property type="entry name" value="THIOREDOXIN_2"/>
    <property type="match status" value="1"/>
</dbReference>
<dbReference type="PANTHER" id="PTHR45663">
    <property type="entry name" value="GEO12009P1"/>
    <property type="match status" value="1"/>
</dbReference>
<protein>
    <submittedName>
        <fullName evidence="7">Tetratricopeptide repeat protein</fullName>
    </submittedName>
</protein>
<dbReference type="InterPro" id="IPR017937">
    <property type="entry name" value="Thioredoxin_CS"/>
</dbReference>
<evidence type="ECO:0000256" key="4">
    <source>
        <dbReference type="ARBA" id="ARBA00023157"/>
    </source>
</evidence>
<dbReference type="InterPro" id="IPR013766">
    <property type="entry name" value="Thioredoxin_domain"/>
</dbReference>
<dbReference type="Pfam" id="PF14559">
    <property type="entry name" value="TPR_19"/>
    <property type="match status" value="1"/>
</dbReference>
<evidence type="ECO:0000313" key="8">
    <source>
        <dbReference type="Proteomes" id="UP001595685"/>
    </source>
</evidence>
<dbReference type="Pfam" id="PF00085">
    <property type="entry name" value="Thioredoxin"/>
    <property type="match status" value="1"/>
</dbReference>
<dbReference type="Proteomes" id="UP001595685">
    <property type="component" value="Unassembled WGS sequence"/>
</dbReference>
<sequence length="315" mass="32438">MTQQPALNFRGAVDLTALARPAAPAAAPGAPPAAGPAGGAGVVVDITEADFDALLQQSLTVPVVVDLWAEWCGPCKQLSPVLEKLAVEYGGRFVLAKVDVDANPRLAQAFQAQSIPMVVALLKGQPVPMFTGAVPEAQARQVIDQLLEVAAQNGVTGTVAVGEPGEEPEAPVEPPLPPLHAAAAEAFEAGDFEAAVRAFTQALNENPADADAKAGLAQARLFSRVAAVPAAVMTGMASAAAADPANVEAGMAVADRDLFGGHVEDAFARLVDLVRVTAGDERATVRTRLLELFEVVGHEDPRVASARVKLANALF</sequence>
<evidence type="ECO:0000313" key="7">
    <source>
        <dbReference type="EMBL" id="MFC3688215.1"/>
    </source>
</evidence>
<dbReference type="Pfam" id="PF14561">
    <property type="entry name" value="TPR_20"/>
    <property type="match status" value="1"/>
</dbReference>
<gene>
    <name evidence="7" type="ORF">ACFOLH_07660</name>
</gene>
<dbReference type="Gene3D" id="1.25.40.10">
    <property type="entry name" value="Tetratricopeptide repeat domain"/>
    <property type="match status" value="2"/>
</dbReference>
<dbReference type="SUPFAM" id="SSF52833">
    <property type="entry name" value="Thioredoxin-like"/>
    <property type="match status" value="1"/>
</dbReference>
<keyword evidence="2" id="KW-0813">Transport</keyword>
<organism evidence="7 8">
    <name type="scientific">Aquipuribacter hungaricus</name>
    <dbReference type="NCBI Taxonomy" id="545624"/>
    <lineage>
        <taxon>Bacteria</taxon>
        <taxon>Bacillati</taxon>
        <taxon>Actinomycetota</taxon>
        <taxon>Actinomycetes</taxon>
        <taxon>Micrococcales</taxon>
        <taxon>Intrasporangiaceae</taxon>
        <taxon>Aquipuribacter</taxon>
    </lineage>
</organism>
<comment type="caution">
    <text evidence="7">The sequence shown here is derived from an EMBL/GenBank/DDBJ whole genome shotgun (WGS) entry which is preliminary data.</text>
</comment>
<keyword evidence="3" id="KW-0249">Electron transport</keyword>
<evidence type="ECO:0000259" key="6">
    <source>
        <dbReference type="PROSITE" id="PS51352"/>
    </source>
</evidence>
<keyword evidence="8" id="KW-1185">Reference proteome</keyword>
<accession>A0ABV7WER6</accession>
<evidence type="ECO:0000256" key="2">
    <source>
        <dbReference type="ARBA" id="ARBA00022448"/>
    </source>
</evidence>
<reference evidence="8" key="1">
    <citation type="journal article" date="2019" name="Int. J. Syst. Evol. Microbiol.">
        <title>The Global Catalogue of Microorganisms (GCM) 10K type strain sequencing project: providing services to taxonomists for standard genome sequencing and annotation.</title>
        <authorList>
            <consortium name="The Broad Institute Genomics Platform"/>
            <consortium name="The Broad Institute Genome Sequencing Center for Infectious Disease"/>
            <person name="Wu L."/>
            <person name="Ma J."/>
        </authorList>
    </citation>
    <scope>NUCLEOTIDE SEQUENCE [LARGE SCALE GENOMIC DNA]</scope>
    <source>
        <strain evidence="8">NCAIM B.02333</strain>
    </source>
</reference>
<dbReference type="CDD" id="cd02956">
    <property type="entry name" value="ybbN"/>
    <property type="match status" value="1"/>
</dbReference>
<evidence type="ECO:0000256" key="5">
    <source>
        <dbReference type="ARBA" id="ARBA00023284"/>
    </source>
</evidence>
<evidence type="ECO:0000256" key="3">
    <source>
        <dbReference type="ARBA" id="ARBA00022982"/>
    </source>
</evidence>
<dbReference type="Gene3D" id="3.40.30.10">
    <property type="entry name" value="Glutaredoxin"/>
    <property type="match status" value="1"/>
</dbReference>
<dbReference type="PANTHER" id="PTHR45663:SF11">
    <property type="entry name" value="GEO12009P1"/>
    <property type="match status" value="1"/>
</dbReference>
<dbReference type="RefSeq" id="WP_376984080.1">
    <property type="nucleotide sequence ID" value="NZ_JBHRWW010000004.1"/>
</dbReference>
<dbReference type="InterPro" id="IPR036249">
    <property type="entry name" value="Thioredoxin-like_sf"/>
</dbReference>
<keyword evidence="5" id="KW-0676">Redox-active center</keyword>
<evidence type="ECO:0000256" key="1">
    <source>
        <dbReference type="ARBA" id="ARBA00008987"/>
    </source>
</evidence>
<dbReference type="InterPro" id="IPR011990">
    <property type="entry name" value="TPR-like_helical_dom_sf"/>
</dbReference>
<dbReference type="PROSITE" id="PS00194">
    <property type="entry name" value="THIOREDOXIN_1"/>
    <property type="match status" value="1"/>
</dbReference>
<feature type="domain" description="Thioredoxin" evidence="6">
    <location>
        <begin position="19"/>
        <end position="148"/>
    </location>
</feature>